<comment type="caution">
    <text evidence="2">The sequence shown here is derived from an EMBL/GenBank/DDBJ whole genome shotgun (WGS) entry which is preliminary data.</text>
</comment>
<sequence>MPPPGRRPGTTELLPGLSLTKALALVLGVWVLCTLIMFHQHSFVAVSRFDYSDQVLSSLPYVPVKVSHLAQIDTNAAQSVAFVPIEDNPRRPYALVLVANYFGSSGLFALRLNARPNVQPLAVLQTECGHSWAVWQQAGRRWAAVANYCSKDQHKGVVVYELEPLTSSSAQSPDWGFKAAAAIAANGSSYVLHMRLPLVGPTTAESEGSGSGSGLASSSEEFGSRKSAAPQAGQRATWQDALAVAEYGSGHWVLYGLAESDDKGLVVSELQRTLLRGVAALALCSTAGDGGGGGVGDDDDGAAVFLVGLSYYDKGFTTRSTVYRWHPRKRHFVLLQVLATHGAHGARCFTMRDGGGAAAGGGGDGDGGASLYLAIANSRQGDSFAANSTLWRYDPASQRFILHQLIATVGAHDVQHMRLMPGGGGGSGAGATSGLLGMRSGLTGREGGGGGRRGSTAAAAAAGSEPVDVLVFANRGADQVCSPTMESPLLTWVRERQRFEPAAHLAGLQCATGLAAGRLGGATVLLATGDRTANGTTAGPLTHVWQVEVDGGAGGGAGAKDKGGGGGGGGKAVGGGGGGGGGSGGGAGVGRRAGGGAKAQKR</sequence>
<evidence type="ECO:0000313" key="2">
    <source>
        <dbReference type="EMBL" id="GLC61336.1"/>
    </source>
</evidence>
<organism evidence="2 3">
    <name type="scientific">Pleodorina starrii</name>
    <dbReference type="NCBI Taxonomy" id="330485"/>
    <lineage>
        <taxon>Eukaryota</taxon>
        <taxon>Viridiplantae</taxon>
        <taxon>Chlorophyta</taxon>
        <taxon>core chlorophytes</taxon>
        <taxon>Chlorophyceae</taxon>
        <taxon>CS clade</taxon>
        <taxon>Chlamydomonadales</taxon>
        <taxon>Volvocaceae</taxon>
        <taxon>Pleodorina</taxon>
    </lineage>
</organism>
<evidence type="ECO:0000256" key="1">
    <source>
        <dbReference type="SAM" id="MobiDB-lite"/>
    </source>
</evidence>
<reference evidence="2 3" key="1">
    <citation type="journal article" date="2023" name="Commun. Biol.">
        <title>Reorganization of the ancestral sex-determining regions during the evolution of trioecy in Pleodorina starrii.</title>
        <authorList>
            <person name="Takahashi K."/>
            <person name="Suzuki S."/>
            <person name="Kawai-Toyooka H."/>
            <person name="Yamamoto K."/>
            <person name="Hamaji T."/>
            <person name="Ootsuki R."/>
            <person name="Yamaguchi H."/>
            <person name="Kawachi M."/>
            <person name="Higashiyama T."/>
            <person name="Nozaki H."/>
        </authorList>
    </citation>
    <scope>NUCLEOTIDE SEQUENCE [LARGE SCALE GENOMIC DNA]</scope>
    <source>
        <strain evidence="2 3">NIES-4479</strain>
    </source>
</reference>
<evidence type="ECO:0000313" key="3">
    <source>
        <dbReference type="Proteomes" id="UP001165080"/>
    </source>
</evidence>
<feature type="region of interest" description="Disordered" evidence="1">
    <location>
        <begin position="202"/>
        <end position="230"/>
    </location>
</feature>
<gene>
    <name evidence="2" type="primary">PLEST008308</name>
    <name evidence="2" type="ORF">PLESTB_001744900</name>
</gene>
<accession>A0A9W6FA60</accession>
<protein>
    <submittedName>
        <fullName evidence="2">Uncharacterized protein</fullName>
    </submittedName>
</protein>
<dbReference type="EMBL" id="BRXU01000045">
    <property type="protein sequence ID" value="GLC61336.1"/>
    <property type="molecule type" value="Genomic_DNA"/>
</dbReference>
<feature type="region of interest" description="Disordered" evidence="1">
    <location>
        <begin position="552"/>
        <end position="602"/>
    </location>
</feature>
<proteinExistence type="predicted"/>
<dbReference type="AlphaFoldDB" id="A0A9W6FA60"/>
<keyword evidence="3" id="KW-1185">Reference proteome</keyword>
<dbReference type="Proteomes" id="UP001165080">
    <property type="component" value="Unassembled WGS sequence"/>
</dbReference>
<name>A0A9W6FA60_9CHLO</name>